<sequence>MAHFLLQGSYSPEAWKALVNKPENRIEVVRPVIESLGGKVESGYFCFGEYDVFLVVELPDNVSAAAFSVAIAAGGAFKTQKTTILITSEEAVDAMKKGAGLSGYRAPGK</sequence>
<dbReference type="EMBL" id="JAULBC010000008">
    <property type="protein sequence ID" value="MEX6690399.1"/>
    <property type="molecule type" value="Genomic_DNA"/>
</dbReference>
<protein>
    <submittedName>
        <fullName evidence="1">GYD domain-containing protein</fullName>
    </submittedName>
</protein>
<dbReference type="Proteomes" id="UP001560573">
    <property type="component" value="Unassembled WGS sequence"/>
</dbReference>
<reference evidence="1 2" key="1">
    <citation type="submission" date="2023-07" db="EMBL/GenBank/DDBJ databases">
        <authorList>
            <person name="Lian W.-H."/>
        </authorList>
    </citation>
    <scope>NUCLEOTIDE SEQUENCE [LARGE SCALE GENOMIC DNA]</scope>
    <source>
        <strain evidence="1 2">SYSU DXS3180</strain>
    </source>
</reference>
<comment type="caution">
    <text evidence="1">The sequence shown here is derived from an EMBL/GenBank/DDBJ whole genome shotgun (WGS) entry which is preliminary data.</text>
</comment>
<name>A0ABV3ZKI5_9BACT</name>
<dbReference type="RefSeq" id="WP_369331811.1">
    <property type="nucleotide sequence ID" value="NZ_JAULBC010000008.1"/>
</dbReference>
<evidence type="ECO:0000313" key="2">
    <source>
        <dbReference type="Proteomes" id="UP001560573"/>
    </source>
</evidence>
<gene>
    <name evidence="1" type="ORF">QTN47_23005</name>
</gene>
<accession>A0ABV3ZKI5</accession>
<dbReference type="InterPro" id="IPR014845">
    <property type="entry name" value="GYD/TTHA1554"/>
</dbReference>
<organism evidence="1 2">
    <name type="scientific">Danxiaibacter flavus</name>
    <dbReference type="NCBI Taxonomy" id="3049108"/>
    <lineage>
        <taxon>Bacteria</taxon>
        <taxon>Pseudomonadati</taxon>
        <taxon>Bacteroidota</taxon>
        <taxon>Chitinophagia</taxon>
        <taxon>Chitinophagales</taxon>
        <taxon>Chitinophagaceae</taxon>
        <taxon>Danxiaibacter</taxon>
    </lineage>
</organism>
<evidence type="ECO:0000313" key="1">
    <source>
        <dbReference type="EMBL" id="MEX6690399.1"/>
    </source>
</evidence>
<dbReference type="Pfam" id="PF08734">
    <property type="entry name" value="GYD"/>
    <property type="match status" value="1"/>
</dbReference>
<proteinExistence type="predicted"/>
<keyword evidence="2" id="KW-1185">Reference proteome</keyword>